<protein>
    <submittedName>
        <fullName evidence="1">Uncharacterized protein</fullName>
    </submittedName>
</protein>
<proteinExistence type="predicted"/>
<organism evidence="1">
    <name type="scientific">Siphoviridae sp. ct6d71</name>
    <dbReference type="NCBI Taxonomy" id="2826298"/>
    <lineage>
        <taxon>Viruses</taxon>
        <taxon>Duplodnaviria</taxon>
        <taxon>Heunggongvirae</taxon>
        <taxon>Uroviricota</taxon>
        <taxon>Caudoviricetes</taxon>
    </lineage>
</organism>
<reference evidence="1" key="1">
    <citation type="journal article" date="2021" name="Proc. Natl. Acad. Sci. U.S.A.">
        <title>A Catalog of Tens of Thousands of Viruses from Human Metagenomes Reveals Hidden Associations with Chronic Diseases.</title>
        <authorList>
            <person name="Tisza M.J."/>
            <person name="Buck C.B."/>
        </authorList>
    </citation>
    <scope>NUCLEOTIDE SEQUENCE</scope>
    <source>
        <strain evidence="1">Ct6d71</strain>
    </source>
</reference>
<accession>A0A8S5R369</accession>
<name>A0A8S5R369_9CAUD</name>
<dbReference type="EMBL" id="BK015797">
    <property type="protein sequence ID" value="DAE25380.1"/>
    <property type="molecule type" value="Genomic_DNA"/>
</dbReference>
<evidence type="ECO:0000313" key="1">
    <source>
        <dbReference type="EMBL" id="DAE25380.1"/>
    </source>
</evidence>
<sequence length="35" mass="3901">MPITLDPDPNHPGLAPSYSSYHFLPIPAHILYILV</sequence>